<accession>A0ABU2F2C1</accession>
<name>A0ABU2F2C1_HALAR</name>
<sequence length="236" mass="27487">MGVLRWAGKGVKYVRKKWRGRKEWNYNELTRPLMDETAAAAEGNLPNEYQERHSEWEEIPEATKDRAPRVLKGAADNYTTALDNLETAERKRIRLADRFITRLPDGEVDGNDVLFLREVHEQPGPNHHPHMVGEQGDFDQWLIDTWQAFEAADNERHLITEIEALARSAGAESLRIETIRYWEEESDHEDWAETLWDLYESGDLQAYHSTLQEIEDCKEAAMTYAEEMDNTLRSLN</sequence>
<dbReference type="Proteomes" id="UP001248536">
    <property type="component" value="Unassembled WGS sequence"/>
</dbReference>
<comment type="caution">
    <text evidence="2">The sequence shown here is derived from an EMBL/GenBank/DDBJ whole genome shotgun (WGS) entry which is preliminary data.</text>
</comment>
<evidence type="ECO:0000313" key="2">
    <source>
        <dbReference type="EMBL" id="MDS0254705.1"/>
    </source>
</evidence>
<feature type="region of interest" description="Disordered" evidence="1">
    <location>
        <begin position="43"/>
        <end position="65"/>
    </location>
</feature>
<dbReference type="RefSeq" id="WP_152423046.1">
    <property type="nucleotide sequence ID" value="NZ_BAABDY010000004.1"/>
</dbReference>
<reference evidence="2 3" key="1">
    <citation type="submission" date="2022-06" db="EMBL/GenBank/DDBJ databases">
        <title>Haloarcula sp. a new haloarchaeum isolate from saline soil.</title>
        <authorList>
            <person name="Strakova D."/>
            <person name="Galisteo C."/>
            <person name="Sanchez-Porro C."/>
            <person name="Ventosa A."/>
        </authorList>
    </citation>
    <scope>NUCLEOTIDE SEQUENCE [LARGE SCALE GENOMIC DNA]</scope>
    <source>
        <strain evidence="2 3">JCM 15760</strain>
    </source>
</reference>
<proteinExistence type="predicted"/>
<gene>
    <name evidence="2" type="ORF">NC662_13380</name>
</gene>
<protein>
    <submittedName>
        <fullName evidence="2">Uncharacterized protein</fullName>
    </submittedName>
</protein>
<keyword evidence="3" id="KW-1185">Reference proteome</keyword>
<feature type="compositionally biased region" description="Basic and acidic residues" evidence="1">
    <location>
        <begin position="49"/>
        <end position="65"/>
    </location>
</feature>
<evidence type="ECO:0000313" key="3">
    <source>
        <dbReference type="Proteomes" id="UP001248536"/>
    </source>
</evidence>
<organism evidence="2 3">
    <name type="scientific">Haloarcula argentinensis</name>
    <dbReference type="NCBI Taxonomy" id="43776"/>
    <lineage>
        <taxon>Archaea</taxon>
        <taxon>Methanobacteriati</taxon>
        <taxon>Methanobacteriota</taxon>
        <taxon>Stenosarchaea group</taxon>
        <taxon>Halobacteria</taxon>
        <taxon>Halobacteriales</taxon>
        <taxon>Haloarculaceae</taxon>
        <taxon>Haloarcula</taxon>
    </lineage>
</organism>
<dbReference type="EMBL" id="JAMQCP010000002">
    <property type="protein sequence ID" value="MDS0254705.1"/>
    <property type="molecule type" value="Genomic_DNA"/>
</dbReference>
<evidence type="ECO:0000256" key="1">
    <source>
        <dbReference type="SAM" id="MobiDB-lite"/>
    </source>
</evidence>